<keyword evidence="1" id="KW-0812">Transmembrane</keyword>
<dbReference type="PIRSF" id="PIRSF036389">
    <property type="entry name" value="IOR_B"/>
    <property type="match status" value="1"/>
</dbReference>
<dbReference type="SMART" id="SM01008">
    <property type="entry name" value="Ald_Xan_dh_C"/>
    <property type="match status" value="1"/>
</dbReference>
<evidence type="ECO:0000313" key="3">
    <source>
        <dbReference type="EMBL" id="PWG02236.1"/>
    </source>
</evidence>
<gene>
    <name evidence="3" type="ORF">DF286_04660</name>
</gene>
<dbReference type="Pfam" id="PF20256">
    <property type="entry name" value="MoCoBD_2"/>
    <property type="match status" value="2"/>
</dbReference>
<dbReference type="Gene3D" id="3.30.365.10">
    <property type="entry name" value="Aldehyde oxidase/xanthine dehydrogenase, molybdopterin binding domain"/>
    <property type="match status" value="4"/>
</dbReference>
<comment type="caution">
    <text evidence="3">The sequence shown here is derived from an EMBL/GenBank/DDBJ whole genome shotgun (WGS) entry which is preliminary data.</text>
</comment>
<dbReference type="SUPFAM" id="SSF56003">
    <property type="entry name" value="Molybdenum cofactor-binding domain"/>
    <property type="match status" value="2"/>
</dbReference>
<organism evidence="3 4">
    <name type="scientific">Allosphingosinicella humi</name>
    <dbReference type="NCBI Taxonomy" id="2068657"/>
    <lineage>
        <taxon>Bacteria</taxon>
        <taxon>Pseudomonadati</taxon>
        <taxon>Pseudomonadota</taxon>
        <taxon>Alphaproteobacteria</taxon>
        <taxon>Sphingomonadales</taxon>
        <taxon>Sphingomonadaceae</taxon>
        <taxon>Allosphingosinicella</taxon>
    </lineage>
</organism>
<name>A0A2U2J1N7_9SPHN</name>
<dbReference type="InterPro" id="IPR000674">
    <property type="entry name" value="Ald_Oxase/Xan_DH_a/b"/>
</dbReference>
<proteinExistence type="predicted"/>
<reference evidence="3 4" key="1">
    <citation type="submission" date="2018-05" db="EMBL/GenBank/DDBJ databases">
        <title>Genome of Sphingosinicella humi QZX222.</title>
        <authorList>
            <person name="Qiao Z."/>
            <person name="Wang G."/>
        </authorList>
    </citation>
    <scope>NUCLEOTIDE SEQUENCE [LARGE SCALE GENOMIC DNA]</scope>
    <source>
        <strain evidence="3 4">QZX222</strain>
    </source>
</reference>
<dbReference type="PROSITE" id="PS51318">
    <property type="entry name" value="TAT"/>
    <property type="match status" value="1"/>
</dbReference>
<dbReference type="InterPro" id="IPR052516">
    <property type="entry name" value="N-heterocyclic_Hydroxylase"/>
</dbReference>
<dbReference type="Proteomes" id="UP000245916">
    <property type="component" value="Unassembled WGS sequence"/>
</dbReference>
<dbReference type="InterPro" id="IPR037165">
    <property type="entry name" value="AldOxase/xan_DH_Mopterin-bd_sf"/>
</dbReference>
<dbReference type="RefSeq" id="WP_109270376.1">
    <property type="nucleotide sequence ID" value="NZ_QFFF01000001.1"/>
</dbReference>
<dbReference type="OrthoDB" id="9767994at2"/>
<dbReference type="Pfam" id="PF02738">
    <property type="entry name" value="MoCoBD_1"/>
    <property type="match status" value="1"/>
</dbReference>
<feature type="domain" description="Aldehyde oxidase/xanthine dehydrogenase a/b hammerhead" evidence="2">
    <location>
        <begin position="238"/>
        <end position="316"/>
    </location>
</feature>
<dbReference type="InterPro" id="IPR006311">
    <property type="entry name" value="TAT_signal"/>
</dbReference>
<dbReference type="PANTHER" id="PTHR47495">
    <property type="entry name" value="ALDEHYDE DEHYDROGENASE"/>
    <property type="match status" value="1"/>
</dbReference>
<accession>A0A2U2J1N7</accession>
<dbReference type="Gene3D" id="3.90.1170.50">
    <property type="entry name" value="Aldehyde oxidase/xanthine dehydrogenase, a/b hammerhead"/>
    <property type="match status" value="1"/>
</dbReference>
<protein>
    <submittedName>
        <fullName evidence="3">Aldehyde oxidase</fullName>
    </submittedName>
</protein>
<dbReference type="PANTHER" id="PTHR47495:SF1">
    <property type="entry name" value="BLL3820 PROTEIN"/>
    <property type="match status" value="1"/>
</dbReference>
<keyword evidence="1" id="KW-0472">Membrane</keyword>
<sequence>MATSAKDTGVTRRNLLIGGGAGVGLLVAWSLWPRVYPPNLRAAEGETLFNAFLKIATDGRVIVAVPQSELGQGVYTSLPQILADELGADWRNVAVEPAPIGPLYANTFLAGDAPEDTIPSAWRSVAHWATGEHDGRAALMLTGGSTSVRAFEAPLREAGAAARALLSMAAAERWDADWETLDAQDGFVVNGPQRIGFGELAEAAAGMELPDHPPVRGGTQNRLAGQPLPRLDLPSKVDGSARFAADVRLSDMVYASVRRGPYGGGPLIRIDVDAAEAVPGVIALFENPWWVGAVASNWWAANRAVEAMKPAFGAPESPTSGESIDAALTTALETGEGKRVFGRGDMAAAYAAGPIYRARYSAGVAPNAPLETLSATARITGDRLEVWAPVQAPALARAAAARAAGLPEAHVTIYPMLVGGGYGRKLETAAIEQAVMMTAKVKRPVQLTWSRIEETMQDGFRPPALATVSATLGEGGRVTGWQTRIAAPGTVSQVTARLAGKGGAEGEADRAMADGAVPPYDIPAVAIDLLPADIGLRTGLTRGAAHGYTAFFTESFIDELSRQAGVEPLSFRMQMLGGNTRLAQCLSTAAALGGWDGGGAGSRLGLAAHSAFGSHIALLVEAEFDALRRIRVSRAVAAVDCGRVVNPTILAQLIEGGILHGIAVATGRAIEFEGGLPAARGPSDLALPRLADSPEVTVEIIASQEPPGGATELGVPPVAPAIANALFASTGRRLRSLPLGARP</sequence>
<evidence type="ECO:0000256" key="1">
    <source>
        <dbReference type="SAM" id="Phobius"/>
    </source>
</evidence>
<feature type="transmembrane region" description="Helical" evidence="1">
    <location>
        <begin position="15"/>
        <end position="32"/>
    </location>
</feature>
<dbReference type="InterPro" id="IPR008274">
    <property type="entry name" value="AldOxase/xan_DH_MoCoBD1"/>
</dbReference>
<dbReference type="InterPro" id="IPR046867">
    <property type="entry name" value="AldOxase/xan_DH_MoCoBD2"/>
</dbReference>
<dbReference type="EMBL" id="QFFF01000001">
    <property type="protein sequence ID" value="PWG02236.1"/>
    <property type="molecule type" value="Genomic_DNA"/>
</dbReference>
<evidence type="ECO:0000313" key="4">
    <source>
        <dbReference type="Proteomes" id="UP000245916"/>
    </source>
</evidence>
<keyword evidence="1" id="KW-1133">Transmembrane helix</keyword>
<dbReference type="InterPro" id="IPR012368">
    <property type="entry name" value="OxRdtase_Mopterin-bd_su_IorB"/>
</dbReference>
<keyword evidence="4" id="KW-1185">Reference proteome</keyword>
<dbReference type="AlphaFoldDB" id="A0A2U2J1N7"/>
<evidence type="ECO:0000259" key="2">
    <source>
        <dbReference type="SMART" id="SM01008"/>
    </source>
</evidence>
<dbReference type="GO" id="GO:0016491">
    <property type="term" value="F:oxidoreductase activity"/>
    <property type="evidence" value="ECO:0007669"/>
    <property type="project" value="InterPro"/>
</dbReference>